<accession>A0A6A6IJR8</accession>
<sequence>MRAELVPVLPNLGSHLPPGILLQHFSLPPHLSTSMRAPQSNYHASAWHKQSAQSPTATSAQPSDWRWHTLPQPLRTSSWCQSPNT</sequence>
<dbReference type="RefSeq" id="XP_033685473.1">
    <property type="nucleotide sequence ID" value="XM_033821281.1"/>
</dbReference>
<keyword evidence="3" id="KW-1185">Reference proteome</keyword>
<name>A0A6A6IJR8_9PLEO</name>
<evidence type="ECO:0000313" key="2">
    <source>
        <dbReference type="EMBL" id="KAF2250469.1"/>
    </source>
</evidence>
<gene>
    <name evidence="2" type="ORF">BU26DRAFT_263899</name>
</gene>
<dbReference type="GeneID" id="54574611"/>
<organism evidence="2 3">
    <name type="scientific">Trematosphaeria pertusa</name>
    <dbReference type="NCBI Taxonomy" id="390896"/>
    <lineage>
        <taxon>Eukaryota</taxon>
        <taxon>Fungi</taxon>
        <taxon>Dikarya</taxon>
        <taxon>Ascomycota</taxon>
        <taxon>Pezizomycotina</taxon>
        <taxon>Dothideomycetes</taxon>
        <taxon>Pleosporomycetidae</taxon>
        <taxon>Pleosporales</taxon>
        <taxon>Massarineae</taxon>
        <taxon>Trematosphaeriaceae</taxon>
        <taxon>Trematosphaeria</taxon>
    </lineage>
</organism>
<evidence type="ECO:0000256" key="1">
    <source>
        <dbReference type="SAM" id="MobiDB-lite"/>
    </source>
</evidence>
<reference evidence="2" key="1">
    <citation type="journal article" date="2020" name="Stud. Mycol.">
        <title>101 Dothideomycetes genomes: a test case for predicting lifestyles and emergence of pathogens.</title>
        <authorList>
            <person name="Haridas S."/>
            <person name="Albert R."/>
            <person name="Binder M."/>
            <person name="Bloem J."/>
            <person name="Labutti K."/>
            <person name="Salamov A."/>
            <person name="Andreopoulos B."/>
            <person name="Baker S."/>
            <person name="Barry K."/>
            <person name="Bills G."/>
            <person name="Bluhm B."/>
            <person name="Cannon C."/>
            <person name="Castanera R."/>
            <person name="Culley D."/>
            <person name="Daum C."/>
            <person name="Ezra D."/>
            <person name="Gonzalez J."/>
            <person name="Henrissat B."/>
            <person name="Kuo A."/>
            <person name="Liang C."/>
            <person name="Lipzen A."/>
            <person name="Lutzoni F."/>
            <person name="Magnuson J."/>
            <person name="Mondo S."/>
            <person name="Nolan M."/>
            <person name="Ohm R."/>
            <person name="Pangilinan J."/>
            <person name="Park H.-J."/>
            <person name="Ramirez L."/>
            <person name="Alfaro M."/>
            <person name="Sun H."/>
            <person name="Tritt A."/>
            <person name="Yoshinaga Y."/>
            <person name="Zwiers L.-H."/>
            <person name="Turgeon B."/>
            <person name="Goodwin S."/>
            <person name="Spatafora J."/>
            <person name="Crous P."/>
            <person name="Grigoriev I."/>
        </authorList>
    </citation>
    <scope>NUCLEOTIDE SEQUENCE</scope>
    <source>
        <strain evidence="2">CBS 122368</strain>
    </source>
</reference>
<proteinExistence type="predicted"/>
<evidence type="ECO:0000313" key="3">
    <source>
        <dbReference type="Proteomes" id="UP000800094"/>
    </source>
</evidence>
<dbReference type="EMBL" id="ML987193">
    <property type="protein sequence ID" value="KAF2250469.1"/>
    <property type="molecule type" value="Genomic_DNA"/>
</dbReference>
<feature type="region of interest" description="Disordered" evidence="1">
    <location>
        <begin position="32"/>
        <end position="67"/>
    </location>
</feature>
<dbReference type="AlphaFoldDB" id="A0A6A6IJR8"/>
<dbReference type="Proteomes" id="UP000800094">
    <property type="component" value="Unassembled WGS sequence"/>
</dbReference>
<feature type="compositionally biased region" description="Polar residues" evidence="1">
    <location>
        <begin position="32"/>
        <end position="62"/>
    </location>
</feature>
<protein>
    <submittedName>
        <fullName evidence="2">Uncharacterized protein</fullName>
    </submittedName>
</protein>